<comment type="subcellular location">
    <subcellularLocation>
        <location evidence="1">Cell inner membrane</location>
        <topology evidence="1">Peripheral membrane protein</topology>
    </subcellularLocation>
</comment>
<dbReference type="Proteomes" id="UP000028181">
    <property type="component" value="Chromosome I"/>
</dbReference>
<dbReference type="Gene3D" id="3.40.50.300">
    <property type="entry name" value="P-loop containing nucleotide triphosphate hydrolases"/>
    <property type="match status" value="1"/>
</dbReference>
<dbReference type="InterPro" id="IPR003593">
    <property type="entry name" value="AAA+_ATPase"/>
</dbReference>
<dbReference type="InterPro" id="IPR003439">
    <property type="entry name" value="ABC_transporter-like_ATP-bd"/>
</dbReference>
<evidence type="ECO:0000256" key="1">
    <source>
        <dbReference type="ARBA" id="ARBA00004417"/>
    </source>
</evidence>
<dbReference type="FunFam" id="3.40.50.300:FF:000042">
    <property type="entry name" value="Maltose/maltodextrin ABC transporter, ATP-binding protein"/>
    <property type="match status" value="1"/>
</dbReference>
<comment type="similarity">
    <text evidence="2">Belongs to the ABC transporter superfamily.</text>
</comment>
<gene>
    <name evidence="11" type="ORF">RG540_CH22710</name>
</gene>
<evidence type="ECO:0000256" key="7">
    <source>
        <dbReference type="ARBA" id="ARBA00022840"/>
    </source>
</evidence>
<dbReference type="SUPFAM" id="SSF52540">
    <property type="entry name" value="P-loop containing nucleoside triphosphate hydrolases"/>
    <property type="match status" value="1"/>
</dbReference>
<evidence type="ECO:0000256" key="3">
    <source>
        <dbReference type="ARBA" id="ARBA00022448"/>
    </source>
</evidence>
<proteinExistence type="inferred from homology"/>
<dbReference type="SUPFAM" id="SSF50331">
    <property type="entry name" value="MOP-like"/>
    <property type="match status" value="1"/>
</dbReference>
<dbReference type="InterPro" id="IPR047641">
    <property type="entry name" value="ABC_transpr_MalK/UgpC-like"/>
</dbReference>
<evidence type="ECO:0000256" key="9">
    <source>
        <dbReference type="ARBA" id="ARBA00023136"/>
    </source>
</evidence>
<keyword evidence="9" id="KW-0472">Membrane</keyword>
<dbReference type="GO" id="GO:0016887">
    <property type="term" value="F:ATP hydrolysis activity"/>
    <property type="evidence" value="ECO:0007669"/>
    <property type="project" value="InterPro"/>
</dbReference>
<dbReference type="PANTHER" id="PTHR43875:SF15">
    <property type="entry name" value="TREHALOSE IMPORT ATP-BINDING PROTEIN SUGC"/>
    <property type="match status" value="1"/>
</dbReference>
<dbReference type="RefSeq" id="WP_038587790.1">
    <property type="nucleotide sequence ID" value="NZ_HG938353.1"/>
</dbReference>
<evidence type="ECO:0000256" key="2">
    <source>
        <dbReference type="ARBA" id="ARBA00005417"/>
    </source>
</evidence>
<evidence type="ECO:0000256" key="8">
    <source>
        <dbReference type="ARBA" id="ARBA00022967"/>
    </source>
</evidence>
<dbReference type="PATRIC" id="fig|1028800.3.peg.2299"/>
<dbReference type="Gene3D" id="2.40.50.100">
    <property type="match status" value="1"/>
</dbReference>
<dbReference type="InterPro" id="IPR013611">
    <property type="entry name" value="Transp-assoc_OB_typ2"/>
</dbReference>
<protein>
    <submittedName>
        <fullName evidence="11">Putrescine/spermidine ABC transporter ATPase protein</fullName>
    </submittedName>
</protein>
<dbReference type="OrthoDB" id="9802264at2"/>
<dbReference type="GO" id="GO:0055052">
    <property type="term" value="C:ATP-binding cassette (ABC) transporter complex, substrate-binding subunit-containing"/>
    <property type="evidence" value="ECO:0007669"/>
    <property type="project" value="TreeGrafter"/>
</dbReference>
<dbReference type="AlphaFoldDB" id="A0A068SRG3"/>
<dbReference type="InterPro" id="IPR017871">
    <property type="entry name" value="ABC_transporter-like_CS"/>
</dbReference>
<keyword evidence="6" id="KW-0547">Nucleotide-binding</keyword>
<evidence type="ECO:0000256" key="6">
    <source>
        <dbReference type="ARBA" id="ARBA00022741"/>
    </source>
</evidence>
<organism evidence="11 12">
    <name type="scientific">Neorhizobium galegae bv. orientalis str. HAMBI 540</name>
    <dbReference type="NCBI Taxonomy" id="1028800"/>
    <lineage>
        <taxon>Bacteria</taxon>
        <taxon>Pseudomonadati</taxon>
        <taxon>Pseudomonadota</taxon>
        <taxon>Alphaproteobacteria</taxon>
        <taxon>Hyphomicrobiales</taxon>
        <taxon>Rhizobiaceae</taxon>
        <taxon>Rhizobium/Agrobacterium group</taxon>
        <taxon>Neorhizobium</taxon>
    </lineage>
</organism>
<dbReference type="GeneID" id="24256131"/>
<evidence type="ECO:0000313" key="12">
    <source>
        <dbReference type="Proteomes" id="UP000028181"/>
    </source>
</evidence>
<evidence type="ECO:0000313" key="11">
    <source>
        <dbReference type="EMBL" id="CDN48439.1"/>
    </source>
</evidence>
<keyword evidence="7" id="KW-0067">ATP-binding</keyword>
<keyword evidence="12" id="KW-1185">Reference proteome</keyword>
<keyword evidence="8" id="KW-1278">Translocase</keyword>
<dbReference type="EMBL" id="HG938353">
    <property type="protein sequence ID" value="CDN48439.1"/>
    <property type="molecule type" value="Genomic_DNA"/>
</dbReference>
<dbReference type="SMART" id="SM00382">
    <property type="entry name" value="AAA"/>
    <property type="match status" value="1"/>
</dbReference>
<dbReference type="KEGG" id="ngg:RG540_CH22710"/>
<dbReference type="PANTHER" id="PTHR43875">
    <property type="entry name" value="MALTODEXTRIN IMPORT ATP-BINDING PROTEIN MSMX"/>
    <property type="match status" value="1"/>
</dbReference>
<keyword evidence="5" id="KW-0997">Cell inner membrane</keyword>
<evidence type="ECO:0000256" key="5">
    <source>
        <dbReference type="ARBA" id="ARBA00022519"/>
    </source>
</evidence>
<dbReference type="Pfam" id="PF00005">
    <property type="entry name" value="ABC_tran"/>
    <property type="match status" value="1"/>
</dbReference>
<dbReference type="InterPro" id="IPR027417">
    <property type="entry name" value="P-loop_NTPase"/>
</dbReference>
<keyword evidence="4" id="KW-1003">Cell membrane</keyword>
<keyword evidence="3" id="KW-0813">Transport</keyword>
<sequence length="364" mass="39999">MASVTLENVSRMYGAVTAVDNVNLKIKSGEFVTLLGPSGCGKTTTLRMVAGLEKNTGGRIAIGDNVVSDSEKGYFVPSERRRLGMVFQSYAIWPHMTVFDNVAYPLRIRRRPDKEINDRVMNALRLVEMEQYAERPSPALSGGQQQRVAIARALVFEPEVLLLDEPLSNLDARLRTQMGDDFRALQQRLKITALYVTHDQAEAMALSDRVVVMHGGKILQVGAPEEIYRRPENRQVAAFFGTPNLLNATVKDCRPNGGQYFKLSVEGQGWSGDCHAATEMPKGADVTVMVRPENLHVRDAGQVNGDLSWSGEVSQAIFRGSHRSIMVKTPAQTLHVEASSLSNVDIGRPVTVAAPVEAAWAVRN</sequence>
<feature type="domain" description="ABC transporter" evidence="10">
    <location>
        <begin position="4"/>
        <end position="240"/>
    </location>
</feature>
<dbReference type="PROSITE" id="PS00211">
    <property type="entry name" value="ABC_TRANSPORTER_1"/>
    <property type="match status" value="1"/>
</dbReference>
<dbReference type="Pfam" id="PF08402">
    <property type="entry name" value="TOBE_2"/>
    <property type="match status" value="1"/>
</dbReference>
<evidence type="ECO:0000256" key="4">
    <source>
        <dbReference type="ARBA" id="ARBA00022475"/>
    </source>
</evidence>
<dbReference type="GO" id="GO:0005524">
    <property type="term" value="F:ATP binding"/>
    <property type="evidence" value="ECO:0007669"/>
    <property type="project" value="UniProtKB-KW"/>
</dbReference>
<reference evidence="12" key="1">
    <citation type="journal article" date="2014" name="BMC Genomics">
        <title>Genome sequencing of two Neorhizobium galegae strains reveals a noeT gene responsible for the unusual acetylation of the nodulation factors.</title>
        <authorList>
            <person name="Osterman J."/>
            <person name="Marsh J."/>
            <person name="Laine P.K."/>
            <person name="Zeng Z."/>
            <person name="Alatalo E."/>
            <person name="Sullivan J.T."/>
            <person name="Young J.P."/>
            <person name="Thomas-Oates J."/>
            <person name="Paulin L."/>
            <person name="Lindstrom K."/>
        </authorList>
    </citation>
    <scope>NUCLEOTIDE SEQUENCE [LARGE SCALE GENOMIC DNA]</scope>
    <source>
        <strain evidence="12">HAMBI 540</strain>
    </source>
</reference>
<dbReference type="PROSITE" id="PS50893">
    <property type="entry name" value="ABC_TRANSPORTER_2"/>
    <property type="match status" value="1"/>
</dbReference>
<dbReference type="GO" id="GO:0140359">
    <property type="term" value="F:ABC-type transporter activity"/>
    <property type="evidence" value="ECO:0007669"/>
    <property type="project" value="UniProtKB-ARBA"/>
</dbReference>
<accession>A0A068SRG3</accession>
<dbReference type="HOGENOM" id="CLU_000604_1_1_5"/>
<dbReference type="eggNOG" id="COG3842">
    <property type="taxonomic scope" value="Bacteria"/>
</dbReference>
<dbReference type="InterPro" id="IPR008995">
    <property type="entry name" value="Mo/tungstate-bd_C_term_dom"/>
</dbReference>
<name>A0A068SRG3_NEOGA</name>
<evidence type="ECO:0000259" key="10">
    <source>
        <dbReference type="PROSITE" id="PS50893"/>
    </source>
</evidence>